<dbReference type="Proteomes" id="UP001223978">
    <property type="component" value="Unassembled WGS sequence"/>
</dbReference>
<dbReference type="EMBL" id="JASCIQ010000058">
    <property type="protein sequence ID" value="MDI3409055.1"/>
    <property type="molecule type" value="Genomic_DNA"/>
</dbReference>
<reference evidence="1 2" key="1">
    <citation type="submission" date="2023-05" db="EMBL/GenBank/DDBJ databases">
        <title>Draft genome sequence of Streptomyces sp. B-S-A6 isolated from a cave soil in Thailand.</title>
        <authorList>
            <person name="Chamroensaksri N."/>
            <person name="Muangham S."/>
        </authorList>
    </citation>
    <scope>NUCLEOTIDE SEQUENCE [LARGE SCALE GENOMIC DNA]</scope>
    <source>
        <strain evidence="1 2">B-S-A6</strain>
    </source>
</reference>
<accession>A0ABT6SLI8</accession>
<comment type="caution">
    <text evidence="1">The sequence shown here is derived from an EMBL/GenBank/DDBJ whole genome shotgun (WGS) entry which is preliminary data.</text>
</comment>
<organism evidence="1 2">
    <name type="scientific">Streptomyces cavernicola</name>
    <dbReference type="NCBI Taxonomy" id="3043613"/>
    <lineage>
        <taxon>Bacteria</taxon>
        <taxon>Bacillati</taxon>
        <taxon>Actinomycetota</taxon>
        <taxon>Actinomycetes</taxon>
        <taxon>Kitasatosporales</taxon>
        <taxon>Streptomycetaceae</taxon>
        <taxon>Streptomyces</taxon>
    </lineage>
</organism>
<keyword evidence="2" id="KW-1185">Reference proteome</keyword>
<gene>
    <name evidence="1" type="ORF">QIS96_35220</name>
</gene>
<name>A0ABT6SLI8_9ACTN</name>
<sequence length="143" mass="15998">MSRSAEIDFSFYDPVEVSGVLRRLEARGVVLKNEGEVSYILDSDDMFDWVRVGADEFDRVLLEVDAASSVQATFVVSALFEGTDSGGEIIFHKGRTEVSFSATVNRRYVAPGSHFCDFGWYLDILVPALESLGLRELEARDYK</sequence>
<evidence type="ECO:0000313" key="2">
    <source>
        <dbReference type="Proteomes" id="UP001223978"/>
    </source>
</evidence>
<proteinExistence type="predicted"/>
<evidence type="ECO:0000313" key="1">
    <source>
        <dbReference type="EMBL" id="MDI3409055.1"/>
    </source>
</evidence>
<dbReference type="RefSeq" id="WP_282546927.1">
    <property type="nucleotide sequence ID" value="NZ_JASCIQ010000058.1"/>
</dbReference>
<protein>
    <submittedName>
        <fullName evidence="1">Uncharacterized protein</fullName>
    </submittedName>
</protein>